<dbReference type="EMBL" id="CP109207">
    <property type="protein sequence ID" value="WUU52140.1"/>
    <property type="molecule type" value="Genomic_DNA"/>
</dbReference>
<organism evidence="2">
    <name type="scientific">Streptomyces althioticus</name>
    <dbReference type="NCBI Taxonomy" id="83380"/>
    <lineage>
        <taxon>Bacteria</taxon>
        <taxon>Bacillati</taxon>
        <taxon>Actinomycetota</taxon>
        <taxon>Actinomycetes</taxon>
        <taxon>Kitasatosporales</taxon>
        <taxon>Streptomycetaceae</taxon>
        <taxon>Streptomyces</taxon>
        <taxon>Streptomyces althioticus group</taxon>
    </lineage>
</organism>
<name>A0ABZ1Y1C1_9ACTN</name>
<feature type="region of interest" description="Disordered" evidence="1">
    <location>
        <begin position="1"/>
        <end position="28"/>
    </location>
</feature>
<reference evidence="2" key="1">
    <citation type="submission" date="2022-10" db="EMBL/GenBank/DDBJ databases">
        <title>The complete genomes of actinobacterial strains from the NBC collection.</title>
        <authorList>
            <person name="Joergensen T.S."/>
            <person name="Alvarez Arevalo M."/>
            <person name="Sterndorff E.B."/>
            <person name="Faurdal D."/>
            <person name="Vuksanovic O."/>
            <person name="Mourched A.-S."/>
            <person name="Charusanti P."/>
            <person name="Shaw S."/>
            <person name="Blin K."/>
            <person name="Weber T."/>
        </authorList>
    </citation>
    <scope>NUCLEOTIDE SEQUENCE [LARGE SCALE GENOMIC DNA]</scope>
    <source>
        <strain evidence="2">NBC 01686</strain>
    </source>
</reference>
<gene>
    <name evidence="2" type="ORF">OIE82_02875</name>
</gene>
<sequence>MTGGEARQDTQAGSAAPPAPADEHPPHSAMATVLSLGEELTMLSALSDSMYATKEGTDA</sequence>
<dbReference type="RefSeq" id="WP_191879240.1">
    <property type="nucleotide sequence ID" value="NZ_CP109207.1"/>
</dbReference>
<evidence type="ECO:0000256" key="1">
    <source>
        <dbReference type="SAM" id="MobiDB-lite"/>
    </source>
</evidence>
<proteinExistence type="predicted"/>
<accession>A0ABZ1Y1C1</accession>
<protein>
    <submittedName>
        <fullName evidence="2">Uncharacterized protein</fullName>
    </submittedName>
</protein>
<evidence type="ECO:0000313" key="2">
    <source>
        <dbReference type="EMBL" id="WUU52140.1"/>
    </source>
</evidence>